<feature type="transmembrane region" description="Helical" evidence="1">
    <location>
        <begin position="428"/>
        <end position="451"/>
    </location>
</feature>
<feature type="transmembrane region" description="Helical" evidence="1">
    <location>
        <begin position="286"/>
        <end position="306"/>
    </location>
</feature>
<keyword evidence="1" id="KW-1133">Transmembrane helix</keyword>
<evidence type="ECO:0000313" key="2">
    <source>
        <dbReference type="EMBL" id="AZP03998.1"/>
    </source>
</evidence>
<dbReference type="CDD" id="cd17332">
    <property type="entry name" value="MFS_MelB_like"/>
    <property type="match status" value="1"/>
</dbReference>
<organism evidence="2 3">
    <name type="scientific">Jeotgalibaca ciconiae</name>
    <dbReference type="NCBI Taxonomy" id="2496265"/>
    <lineage>
        <taxon>Bacteria</taxon>
        <taxon>Bacillati</taxon>
        <taxon>Bacillota</taxon>
        <taxon>Bacilli</taxon>
        <taxon>Lactobacillales</taxon>
        <taxon>Carnobacteriaceae</taxon>
        <taxon>Jeotgalibaca</taxon>
    </lineage>
</organism>
<feature type="transmembrane region" description="Helical" evidence="1">
    <location>
        <begin position="99"/>
        <end position="118"/>
    </location>
</feature>
<dbReference type="AlphaFoldDB" id="A0A3S9H9G9"/>
<feature type="transmembrane region" description="Helical" evidence="1">
    <location>
        <begin position="43"/>
        <end position="65"/>
    </location>
</feature>
<proteinExistence type="predicted"/>
<dbReference type="OrthoDB" id="9764596at2"/>
<dbReference type="KEGG" id="jeh:EJN90_04555"/>
<feature type="transmembrane region" description="Helical" evidence="1">
    <location>
        <begin position="318"/>
        <end position="336"/>
    </location>
</feature>
<dbReference type="PANTHER" id="PTHR11328:SF24">
    <property type="entry name" value="MAJOR FACILITATOR SUPERFAMILY (MFS) PROFILE DOMAIN-CONTAINING PROTEIN"/>
    <property type="match status" value="1"/>
</dbReference>
<feature type="transmembrane region" description="Helical" evidence="1">
    <location>
        <begin position="124"/>
        <end position="146"/>
    </location>
</feature>
<dbReference type="GO" id="GO:0006814">
    <property type="term" value="P:sodium ion transport"/>
    <property type="evidence" value="ECO:0007669"/>
    <property type="project" value="InterPro"/>
</dbReference>
<feature type="transmembrane region" description="Helical" evidence="1">
    <location>
        <begin position="252"/>
        <end position="270"/>
    </location>
</feature>
<dbReference type="PANTHER" id="PTHR11328">
    <property type="entry name" value="MAJOR FACILITATOR SUPERFAMILY DOMAIN-CONTAINING PROTEIN"/>
    <property type="match status" value="1"/>
</dbReference>
<evidence type="ECO:0000256" key="1">
    <source>
        <dbReference type="SAM" id="Phobius"/>
    </source>
</evidence>
<dbReference type="EMBL" id="CP034465">
    <property type="protein sequence ID" value="AZP03998.1"/>
    <property type="molecule type" value="Genomic_DNA"/>
</dbReference>
<keyword evidence="3" id="KW-1185">Reference proteome</keyword>
<dbReference type="RefSeq" id="WP_126109076.1">
    <property type="nucleotide sequence ID" value="NZ_CP034465.1"/>
</dbReference>
<feature type="transmembrane region" description="Helical" evidence="1">
    <location>
        <begin position="342"/>
        <end position="366"/>
    </location>
</feature>
<feature type="transmembrane region" description="Helical" evidence="1">
    <location>
        <begin position="166"/>
        <end position="187"/>
    </location>
</feature>
<dbReference type="Proteomes" id="UP000273326">
    <property type="component" value="Chromosome"/>
</dbReference>
<dbReference type="GO" id="GO:0008643">
    <property type="term" value="P:carbohydrate transport"/>
    <property type="evidence" value="ECO:0007669"/>
    <property type="project" value="InterPro"/>
</dbReference>
<dbReference type="GO" id="GO:0005886">
    <property type="term" value="C:plasma membrane"/>
    <property type="evidence" value="ECO:0007669"/>
    <property type="project" value="TreeGrafter"/>
</dbReference>
<feature type="transmembrane region" description="Helical" evidence="1">
    <location>
        <begin position="199"/>
        <end position="220"/>
    </location>
</feature>
<dbReference type="SUPFAM" id="SSF103473">
    <property type="entry name" value="MFS general substrate transporter"/>
    <property type="match status" value="1"/>
</dbReference>
<dbReference type="InterPro" id="IPR039672">
    <property type="entry name" value="MFS_2"/>
</dbReference>
<accession>A0A3S9H9G9</accession>
<dbReference type="Gene3D" id="1.20.1250.20">
    <property type="entry name" value="MFS general substrate transporter like domains"/>
    <property type="match status" value="2"/>
</dbReference>
<dbReference type="NCBIfam" id="TIGR00792">
    <property type="entry name" value="gph"/>
    <property type="match status" value="1"/>
</dbReference>
<keyword evidence="1" id="KW-0472">Membrane</keyword>
<dbReference type="GO" id="GO:0015293">
    <property type="term" value="F:symporter activity"/>
    <property type="evidence" value="ECO:0007669"/>
    <property type="project" value="InterPro"/>
</dbReference>
<name>A0A3S9H9G9_9LACT</name>
<protein>
    <submittedName>
        <fullName evidence="2">MFS transporter</fullName>
    </submittedName>
</protein>
<sequence>MAQVKQTTASAETEIRPFGIRDKVGYMLGNVGNDFTFQLATTYLMIFLTNVYGISPAFVGTLFLVARMVDAFTDVGMGIIIDQSKPTKDGRFIPWVKRMAIPVTVASMLMYNIFITDWSLSAKMIYATITYLIWGSFTYTAVNIPYGSMASVISTKSEDRASLSSFRNLGSLFAGLFVGVIVPLFVYTTDASGNQVVNATNFFFIALVFSGISLLCYFLFTKLAKERVSLPVQEREKLNIAEDLRDLLKDRAFIAVVLNALLALVAQWSASSLNQYLFLEYFNNTAILPLLNMINLVGMALIIPFVGKITKRFGKKEGGYVGLYIASAIYSLLFFIRPTNPWIFILCVLISSISTSYYMMVSYAYVTDVIDNFQLNTGKRKDGTIYSIYSFTRKLGQALAGGIGGWALAWIGYNQTLAVQTPEVKTSIFLVSVAIPAICYLLGAFTLHFIFPLNKEKIAENEKIMRTLED</sequence>
<reference evidence="3" key="1">
    <citation type="submission" date="2018-12" db="EMBL/GenBank/DDBJ databases">
        <title>Complete genome sequencing of Jeotgalibaca sp. H21T32.</title>
        <authorList>
            <person name="Bae J.-W."/>
            <person name="Lee S.-Y."/>
        </authorList>
    </citation>
    <scope>NUCLEOTIDE SEQUENCE [LARGE SCALE GENOMIC DNA]</scope>
    <source>
        <strain evidence="3">H21T32</strain>
    </source>
</reference>
<feature type="transmembrane region" description="Helical" evidence="1">
    <location>
        <begin position="395"/>
        <end position="413"/>
    </location>
</feature>
<evidence type="ECO:0000313" key="3">
    <source>
        <dbReference type="Proteomes" id="UP000273326"/>
    </source>
</evidence>
<gene>
    <name evidence="2" type="ORF">EJN90_04555</name>
</gene>
<keyword evidence="1" id="KW-0812">Transmembrane</keyword>
<dbReference type="Pfam" id="PF13347">
    <property type="entry name" value="MFS_2"/>
    <property type="match status" value="1"/>
</dbReference>
<dbReference type="InterPro" id="IPR036259">
    <property type="entry name" value="MFS_trans_sf"/>
</dbReference>
<dbReference type="InterPro" id="IPR001927">
    <property type="entry name" value="Na/Gal_symport"/>
</dbReference>